<accession>A0A1L3MR06</accession>
<gene>
    <name evidence="1" type="ORF">A9C19_08450</name>
</gene>
<dbReference type="KEGG" id="bwh:A9C19_08450"/>
<organism evidence="1 2">
    <name type="scientific">Bacillus weihaiensis</name>
    <dbReference type="NCBI Taxonomy" id="1547283"/>
    <lineage>
        <taxon>Bacteria</taxon>
        <taxon>Bacillati</taxon>
        <taxon>Bacillota</taxon>
        <taxon>Bacilli</taxon>
        <taxon>Bacillales</taxon>
        <taxon>Bacillaceae</taxon>
        <taxon>Bacillus</taxon>
    </lineage>
</organism>
<dbReference type="AlphaFoldDB" id="A0A1L3MR06"/>
<dbReference type="EMBL" id="CP016020">
    <property type="protein sequence ID" value="APH04773.1"/>
    <property type="molecule type" value="Genomic_DNA"/>
</dbReference>
<name>A0A1L3MR06_9BACI</name>
<dbReference type="RefSeq" id="WP_072579566.1">
    <property type="nucleotide sequence ID" value="NZ_CP016020.1"/>
</dbReference>
<keyword evidence="2" id="KW-1185">Reference proteome</keyword>
<protein>
    <submittedName>
        <fullName evidence="1">Uncharacterized protein</fullName>
    </submittedName>
</protein>
<evidence type="ECO:0000313" key="2">
    <source>
        <dbReference type="Proteomes" id="UP000181936"/>
    </source>
</evidence>
<proteinExistence type="predicted"/>
<reference evidence="1 2" key="1">
    <citation type="journal article" date="2016" name="Sci. Rep.">
        <title>Complete genome sequence and transcriptomic analysis of a novel marine strain Bacillus weihaiensis reveals the mechanism of brown algae degradation.</title>
        <authorList>
            <person name="Zhu Y."/>
            <person name="Chen P."/>
            <person name="Bao Y."/>
            <person name="Men Y."/>
            <person name="Zeng Y."/>
            <person name="Yang J."/>
            <person name="Sun J."/>
            <person name="Sun Y."/>
        </authorList>
    </citation>
    <scope>NUCLEOTIDE SEQUENCE [LARGE SCALE GENOMIC DNA]</scope>
    <source>
        <strain evidence="1 2">Alg07</strain>
    </source>
</reference>
<dbReference type="Proteomes" id="UP000181936">
    <property type="component" value="Chromosome"/>
</dbReference>
<sequence length="259" mass="31099">MVYVNHRNFPSLYKNKQPITNTSNQQHFHRNYLEEYLKSQEQTNQKFKEASIEASKRLDEVSQDQLAQYFHVLSCIEEQKNRTQPIYESVNKQEHIYQDLLNRFNKIEQFNEGFIKKANDDQQFQETIINQLTLQDITIHKLLKKFDDYEKQQINLYEEIEKQKNSNDVIGNSLEIQEAFHQTIFEKLEQQDALNHKTASEVEHLKTALFERVNFVVEKLEAQYKQLTNYVGQFFKKSIFLEKKTTKKEEQEFDTIKKS</sequence>
<evidence type="ECO:0000313" key="1">
    <source>
        <dbReference type="EMBL" id="APH04773.1"/>
    </source>
</evidence>
<dbReference type="OrthoDB" id="2927922at2"/>